<reference evidence="1 2" key="1">
    <citation type="submission" date="2016-10" db="EMBL/GenBank/DDBJ databases">
        <authorList>
            <person name="de Groot N.N."/>
        </authorList>
    </citation>
    <scope>NUCLEOTIDE SEQUENCE [LARGE SCALE GENOMIC DNA]</scope>
    <source>
        <strain evidence="1 2">DSM 21800</strain>
    </source>
</reference>
<evidence type="ECO:0000313" key="1">
    <source>
        <dbReference type="EMBL" id="SDT30899.1"/>
    </source>
</evidence>
<dbReference type="Proteomes" id="UP000199103">
    <property type="component" value="Chromosome I"/>
</dbReference>
<dbReference type="STRING" id="630515.SAMN04489812_5105"/>
<keyword evidence="1" id="KW-0378">Hydrolase</keyword>
<evidence type="ECO:0000313" key="2">
    <source>
        <dbReference type="Proteomes" id="UP000199103"/>
    </source>
</evidence>
<dbReference type="Gene3D" id="3.40.50.1820">
    <property type="entry name" value="alpha/beta hydrolase"/>
    <property type="match status" value="1"/>
</dbReference>
<dbReference type="SUPFAM" id="SSF53474">
    <property type="entry name" value="alpha/beta-Hydrolases"/>
    <property type="match status" value="1"/>
</dbReference>
<name>A0A1H1ZBB4_9ACTN</name>
<sequence length="266" mass="29278">MAHLRCDFYSDALGLSTSMTVLLPQQTRTQIGMAGTASDAPPPLLYLLHGLSDDDTTWLRRTSIERYAAPLGLAVVMPQVHRSFYHDQAYGGAYQTFLTEELPALVHSMFRVSDRPEDTFVAGLSMGGYGALHWALSKPERFAAAASLSGAVNITGLRTNRPRPDDPRMFERIFGDQPIPDSADLFALLSSIDVAECPALYVGCGTEDALEPDNRKLVRAIEDAGLPVRTSFVPGEHEWGLWDAEIRQVLEWLPLPADSTTESTER</sequence>
<keyword evidence="2" id="KW-1185">Reference proteome</keyword>
<gene>
    <name evidence="1" type="ORF">SAMN04489812_5105</name>
</gene>
<proteinExistence type="predicted"/>
<organism evidence="1 2">
    <name type="scientific">Microlunatus soli</name>
    <dbReference type="NCBI Taxonomy" id="630515"/>
    <lineage>
        <taxon>Bacteria</taxon>
        <taxon>Bacillati</taxon>
        <taxon>Actinomycetota</taxon>
        <taxon>Actinomycetes</taxon>
        <taxon>Propionibacteriales</taxon>
        <taxon>Propionibacteriaceae</taxon>
        <taxon>Microlunatus</taxon>
    </lineage>
</organism>
<dbReference type="GO" id="GO:0016747">
    <property type="term" value="F:acyltransferase activity, transferring groups other than amino-acyl groups"/>
    <property type="evidence" value="ECO:0007669"/>
    <property type="project" value="TreeGrafter"/>
</dbReference>
<dbReference type="OrthoDB" id="4527292at2"/>
<dbReference type="PANTHER" id="PTHR48098:SF1">
    <property type="entry name" value="DIACYLGLYCEROL ACYLTRANSFERASE_MYCOLYLTRANSFERASE AG85A"/>
    <property type="match status" value="1"/>
</dbReference>
<dbReference type="InterPro" id="IPR029058">
    <property type="entry name" value="AB_hydrolase_fold"/>
</dbReference>
<dbReference type="AlphaFoldDB" id="A0A1H1ZBB4"/>
<accession>A0A1H1ZBB4</accession>
<dbReference type="PANTHER" id="PTHR48098">
    <property type="entry name" value="ENTEROCHELIN ESTERASE-RELATED"/>
    <property type="match status" value="1"/>
</dbReference>
<dbReference type="EMBL" id="LT629772">
    <property type="protein sequence ID" value="SDT30899.1"/>
    <property type="molecule type" value="Genomic_DNA"/>
</dbReference>
<dbReference type="InterPro" id="IPR050583">
    <property type="entry name" value="Mycobacterial_A85_antigen"/>
</dbReference>
<dbReference type="GO" id="GO:0016787">
    <property type="term" value="F:hydrolase activity"/>
    <property type="evidence" value="ECO:0007669"/>
    <property type="project" value="UniProtKB-KW"/>
</dbReference>
<dbReference type="InterPro" id="IPR000801">
    <property type="entry name" value="Esterase-like"/>
</dbReference>
<dbReference type="Pfam" id="PF00756">
    <property type="entry name" value="Esterase"/>
    <property type="match status" value="1"/>
</dbReference>
<protein>
    <submittedName>
        <fullName evidence="1">S-formylglutathione hydrolase FrmB</fullName>
    </submittedName>
</protein>